<dbReference type="Gene3D" id="3.40.50.1110">
    <property type="entry name" value="SGNH hydrolase"/>
    <property type="match status" value="1"/>
</dbReference>
<proteinExistence type="predicted"/>
<evidence type="ECO:0000259" key="2">
    <source>
        <dbReference type="Pfam" id="PF13472"/>
    </source>
</evidence>
<feature type="signal peptide" evidence="1">
    <location>
        <begin position="1"/>
        <end position="16"/>
    </location>
</feature>
<name>A0A1M6N7G5_PSETH</name>
<sequence length="344" mass="35610">MIGLLTTVLLVPAAVADPGASAAPAARPPAVVVLGDSAAAGDGAGDYEPGTRGEDGNWCHRSPHAYAHRTGLPGTSINLACSGADTGDVAFPAPGHYTEPSQARRLAEIARQYRVHTVVLQVGANDEGSLTQIGKDCVRTFIDPVQPACRTTIGPYLGERTAAAAAGIERAARDVREAMRRAGYGTTDYALVLTSYAPPVTGKMISVPIAIGCPFSRPDAEWGHDVLFPAFSDAVRGVAQRVGAQFLGLDLATDGHEACTSTDPAAEWHRRITVDPHAFVHGGLDAFGWHLAQESFHPTAAAHERIGACVGEIVRAGVAAAECVTGADGVTRLVTAGTERPAAA</sequence>
<organism evidence="3 4">
    <name type="scientific">Pseudonocardia thermophila</name>
    <dbReference type="NCBI Taxonomy" id="1848"/>
    <lineage>
        <taxon>Bacteria</taxon>
        <taxon>Bacillati</taxon>
        <taxon>Actinomycetota</taxon>
        <taxon>Actinomycetes</taxon>
        <taxon>Pseudonocardiales</taxon>
        <taxon>Pseudonocardiaceae</taxon>
        <taxon>Pseudonocardia</taxon>
    </lineage>
</organism>
<feature type="domain" description="SGNH hydrolase-type esterase" evidence="2">
    <location>
        <begin position="33"/>
        <end position="305"/>
    </location>
</feature>
<dbReference type="EMBL" id="FRAP01000001">
    <property type="protein sequence ID" value="SHJ91621.1"/>
    <property type="molecule type" value="Genomic_DNA"/>
</dbReference>
<feature type="chain" id="PRO_5039691953" evidence="1">
    <location>
        <begin position="17"/>
        <end position="344"/>
    </location>
</feature>
<accession>A0A1M6N7G5</accession>
<keyword evidence="3" id="KW-0378">Hydrolase</keyword>
<gene>
    <name evidence="3" type="ORF">SAMN05443637_10176</name>
</gene>
<dbReference type="Proteomes" id="UP000184363">
    <property type="component" value="Unassembled WGS sequence"/>
</dbReference>
<dbReference type="AlphaFoldDB" id="A0A1M6N7G5"/>
<reference evidence="3 4" key="1">
    <citation type="submission" date="2016-11" db="EMBL/GenBank/DDBJ databases">
        <authorList>
            <person name="Jaros S."/>
            <person name="Januszkiewicz K."/>
            <person name="Wedrychowicz H."/>
        </authorList>
    </citation>
    <scope>NUCLEOTIDE SEQUENCE [LARGE SCALE GENOMIC DNA]</scope>
    <source>
        <strain evidence="3 4">DSM 43832</strain>
    </source>
</reference>
<dbReference type="GO" id="GO:0016787">
    <property type="term" value="F:hydrolase activity"/>
    <property type="evidence" value="ECO:0007669"/>
    <property type="project" value="UniProtKB-KW"/>
</dbReference>
<dbReference type="Pfam" id="PF13472">
    <property type="entry name" value="Lipase_GDSL_2"/>
    <property type="match status" value="1"/>
</dbReference>
<keyword evidence="4" id="KW-1185">Reference proteome</keyword>
<dbReference type="SUPFAM" id="SSF52266">
    <property type="entry name" value="SGNH hydrolase"/>
    <property type="match status" value="1"/>
</dbReference>
<protein>
    <submittedName>
        <fullName evidence="3">GDSL-like Lipase/Acylhydrolase family protein</fullName>
    </submittedName>
</protein>
<dbReference type="InterPro" id="IPR036514">
    <property type="entry name" value="SGNH_hydro_sf"/>
</dbReference>
<keyword evidence="1" id="KW-0732">Signal</keyword>
<dbReference type="STRING" id="1848.SAMN05443637_10176"/>
<evidence type="ECO:0000313" key="3">
    <source>
        <dbReference type="EMBL" id="SHJ91621.1"/>
    </source>
</evidence>
<evidence type="ECO:0000313" key="4">
    <source>
        <dbReference type="Proteomes" id="UP000184363"/>
    </source>
</evidence>
<evidence type="ECO:0000256" key="1">
    <source>
        <dbReference type="SAM" id="SignalP"/>
    </source>
</evidence>
<dbReference type="InterPro" id="IPR013830">
    <property type="entry name" value="SGNH_hydro"/>
</dbReference>